<feature type="domain" description="SMB" evidence="2">
    <location>
        <begin position="1"/>
        <end position="46"/>
    </location>
</feature>
<dbReference type="PROSITE" id="PS50958">
    <property type="entry name" value="SMB_2"/>
    <property type="match status" value="1"/>
</dbReference>
<proteinExistence type="predicted"/>
<reference evidence="3" key="1">
    <citation type="submission" date="2023-03" db="EMBL/GenBank/DDBJ databases">
        <title>Electrophorus voltai genome.</title>
        <authorList>
            <person name="Bian C."/>
        </authorList>
    </citation>
    <scope>NUCLEOTIDE SEQUENCE</scope>
    <source>
        <strain evidence="3">CB-2022</strain>
        <tissue evidence="3">Muscle</tissue>
    </source>
</reference>
<evidence type="ECO:0000259" key="2">
    <source>
        <dbReference type="PROSITE" id="PS50958"/>
    </source>
</evidence>
<evidence type="ECO:0000313" key="3">
    <source>
        <dbReference type="EMBL" id="KAK1801377.1"/>
    </source>
</evidence>
<evidence type="ECO:0000256" key="1">
    <source>
        <dbReference type="ARBA" id="ARBA00023157"/>
    </source>
</evidence>
<dbReference type="InterPro" id="IPR001212">
    <property type="entry name" value="Somatomedin_B_dom"/>
</dbReference>
<dbReference type="Proteomes" id="UP001239994">
    <property type="component" value="Unassembled WGS sequence"/>
</dbReference>
<gene>
    <name evidence="3" type="ORF">P4O66_023058</name>
</gene>
<protein>
    <recommendedName>
        <fullName evidence="2">SMB domain-containing protein</fullName>
    </recommendedName>
</protein>
<dbReference type="SUPFAM" id="SSF90188">
    <property type="entry name" value="Somatomedin B domain"/>
    <property type="match status" value="1"/>
</dbReference>
<dbReference type="PROSITE" id="PS00524">
    <property type="entry name" value="SMB_1"/>
    <property type="match status" value="1"/>
</dbReference>
<comment type="caution">
    <text evidence="3">The sequence shown here is derived from an EMBL/GenBank/DDBJ whole genome shotgun (WGS) entry which is preliminary data.</text>
</comment>
<sequence>SCKAAPALCCGGYNLSCFRGCFCDEACVSFGDCCSDYNSTCKGLPDVLIVNVRLRASLDKPEEAVLYT</sequence>
<organism evidence="3 4">
    <name type="scientific">Electrophorus voltai</name>
    <dbReference type="NCBI Taxonomy" id="2609070"/>
    <lineage>
        <taxon>Eukaryota</taxon>
        <taxon>Metazoa</taxon>
        <taxon>Chordata</taxon>
        <taxon>Craniata</taxon>
        <taxon>Vertebrata</taxon>
        <taxon>Euteleostomi</taxon>
        <taxon>Actinopterygii</taxon>
        <taxon>Neopterygii</taxon>
        <taxon>Teleostei</taxon>
        <taxon>Ostariophysi</taxon>
        <taxon>Gymnotiformes</taxon>
        <taxon>Gymnotoidei</taxon>
        <taxon>Gymnotidae</taxon>
        <taxon>Electrophorus</taxon>
    </lineage>
</organism>
<feature type="non-terminal residue" evidence="3">
    <location>
        <position position="1"/>
    </location>
</feature>
<dbReference type="EMBL" id="JAROKS010000009">
    <property type="protein sequence ID" value="KAK1801377.1"/>
    <property type="molecule type" value="Genomic_DNA"/>
</dbReference>
<dbReference type="InterPro" id="IPR036024">
    <property type="entry name" value="Somatomedin_B-like_dom_sf"/>
</dbReference>
<accession>A0AAD9E3Y3</accession>
<name>A0AAD9E3Y3_9TELE</name>
<keyword evidence="4" id="KW-1185">Reference proteome</keyword>
<keyword evidence="1" id="KW-1015">Disulfide bond</keyword>
<evidence type="ECO:0000313" key="4">
    <source>
        <dbReference type="Proteomes" id="UP001239994"/>
    </source>
</evidence>
<dbReference type="Gene3D" id="4.10.410.20">
    <property type="match status" value="1"/>
</dbReference>
<dbReference type="AlphaFoldDB" id="A0AAD9E3Y3"/>
<feature type="non-terminal residue" evidence="3">
    <location>
        <position position="68"/>
    </location>
</feature>